<feature type="binding site" evidence="6">
    <location>
        <position position="77"/>
    </location>
    <ligand>
        <name>S-adenosyl-L-methionine</name>
        <dbReference type="ChEBI" id="CHEBI:59789"/>
    </ligand>
</feature>
<keyword evidence="1 6" id="KW-0963">Cytoplasm</keyword>
<keyword evidence="4 6" id="KW-0808">Transferase</keyword>
<name>X5M8S6_9HYPH</name>
<feature type="binding site" evidence="6">
    <location>
        <position position="72"/>
    </location>
    <ligand>
        <name>S-adenosyl-L-methionine</name>
        <dbReference type="ChEBI" id="CHEBI:59789"/>
    </ligand>
</feature>
<dbReference type="STRING" id="1458461.BN1012_Phect1549"/>
<comment type="caution">
    <text evidence="6">Lacks conserved residue(s) required for the propagation of feature annotation.</text>
</comment>
<dbReference type="InterPro" id="IPR029063">
    <property type="entry name" value="SAM-dependent_MTases_sf"/>
</dbReference>
<dbReference type="Gene3D" id="3.40.50.150">
    <property type="entry name" value="Vaccinia Virus protein VP39"/>
    <property type="match status" value="1"/>
</dbReference>
<dbReference type="PATRIC" id="fig|1458461.3.peg.1548"/>
<comment type="catalytic activity">
    <reaction evidence="6">
        <text>guanosine(527) in 16S rRNA + S-adenosyl-L-methionine = N(7)-methylguanosine(527) in 16S rRNA + S-adenosyl-L-homocysteine</text>
        <dbReference type="Rhea" id="RHEA:42732"/>
        <dbReference type="Rhea" id="RHEA-COMP:10209"/>
        <dbReference type="Rhea" id="RHEA-COMP:10210"/>
        <dbReference type="ChEBI" id="CHEBI:57856"/>
        <dbReference type="ChEBI" id="CHEBI:59789"/>
        <dbReference type="ChEBI" id="CHEBI:74269"/>
        <dbReference type="ChEBI" id="CHEBI:74480"/>
        <dbReference type="EC" id="2.1.1.170"/>
    </reaction>
</comment>
<feature type="binding site" evidence="6">
    <location>
        <begin position="126"/>
        <end position="127"/>
    </location>
    <ligand>
        <name>S-adenosyl-L-methionine</name>
        <dbReference type="ChEBI" id="CHEBI:59789"/>
    </ligand>
</feature>
<dbReference type="AlphaFoldDB" id="X5M8S6"/>
<organism evidence="7 8">
    <name type="scientific">Candidatus Phaeomarinibacter ectocarpi</name>
    <dbReference type="NCBI Taxonomy" id="1458461"/>
    <lineage>
        <taxon>Bacteria</taxon>
        <taxon>Pseudomonadati</taxon>
        <taxon>Pseudomonadota</taxon>
        <taxon>Alphaproteobacteria</taxon>
        <taxon>Hyphomicrobiales</taxon>
        <taxon>Parvibaculaceae</taxon>
        <taxon>Candidatus Phaeomarinibacter</taxon>
    </lineage>
</organism>
<comment type="function">
    <text evidence="6">Specifically methylates the N7 position of guanine in position 527 of 16S rRNA.</text>
</comment>
<dbReference type="RefSeq" id="WP_122381416.1">
    <property type="nucleotide sequence ID" value="NZ_HG966617.1"/>
</dbReference>
<dbReference type="InterPro" id="IPR003682">
    <property type="entry name" value="rRNA_ssu_MeTfrase_G"/>
</dbReference>
<dbReference type="GO" id="GO:0005829">
    <property type="term" value="C:cytosol"/>
    <property type="evidence" value="ECO:0007669"/>
    <property type="project" value="TreeGrafter"/>
</dbReference>
<keyword evidence="5 6" id="KW-0949">S-adenosyl-L-methionine</keyword>
<feature type="binding site" evidence="6">
    <location>
        <position position="147"/>
    </location>
    <ligand>
        <name>S-adenosyl-L-methionine</name>
        <dbReference type="ChEBI" id="CHEBI:59789"/>
    </ligand>
</feature>
<evidence type="ECO:0000256" key="2">
    <source>
        <dbReference type="ARBA" id="ARBA00022552"/>
    </source>
</evidence>
<dbReference type="PANTHER" id="PTHR31760:SF0">
    <property type="entry name" value="S-ADENOSYL-L-METHIONINE-DEPENDENT METHYLTRANSFERASES SUPERFAMILY PROTEIN"/>
    <property type="match status" value="1"/>
</dbReference>
<evidence type="ECO:0000256" key="4">
    <source>
        <dbReference type="ARBA" id="ARBA00022679"/>
    </source>
</evidence>
<dbReference type="OrthoDB" id="9808773at2"/>
<accession>X5M8S6</accession>
<keyword evidence="2 6" id="KW-0698">rRNA processing</keyword>
<evidence type="ECO:0000313" key="8">
    <source>
        <dbReference type="Proteomes" id="UP000032160"/>
    </source>
</evidence>
<protein>
    <recommendedName>
        <fullName evidence="6">Ribosomal RNA small subunit methyltransferase G</fullName>
        <ecNumber evidence="6">2.1.1.170</ecNumber>
    </recommendedName>
    <alternativeName>
        <fullName evidence="6">16S rRNA 7-methylguanosine methyltransferase</fullName>
        <shortName evidence="6">16S rRNA m7G methyltransferase</shortName>
    </alternativeName>
</protein>
<dbReference type="Proteomes" id="UP000032160">
    <property type="component" value="Chromosome I"/>
</dbReference>
<keyword evidence="3 6" id="KW-0489">Methyltransferase</keyword>
<sequence>MTDVESLSGLAAVSRETHERLEIYRALLVKWQASINLVAPSTVDTAWERHFADSAQLLAHAPDDIKLWLDVGSGAGFPGLVMGIMMMETHPGAEAVLIESDTRKCAFLQTVIAQTKAPVRVLPMRVEKAAENVVERVGGYPDVISARAVAPLPKLLEMIAPFWSQDSTGLFMKGRDVVLELTEAAKCWTIKASHAPSITAGDGVILKLEELARVRAETAN</sequence>
<dbReference type="NCBIfam" id="TIGR00138">
    <property type="entry name" value="rsmG_gidB"/>
    <property type="match status" value="1"/>
</dbReference>
<keyword evidence="8" id="KW-1185">Reference proteome</keyword>
<dbReference type="EMBL" id="HG966617">
    <property type="protein sequence ID" value="CDO59763.1"/>
    <property type="molecule type" value="Genomic_DNA"/>
</dbReference>
<dbReference type="PIRSF" id="PIRSF003078">
    <property type="entry name" value="GidB"/>
    <property type="match status" value="1"/>
</dbReference>
<dbReference type="KEGG" id="pect:BN1012_Phect1549"/>
<gene>
    <name evidence="6" type="primary">rsmG</name>
    <name evidence="7" type="ORF">BN1012_Phect1549</name>
</gene>
<evidence type="ECO:0000256" key="5">
    <source>
        <dbReference type="ARBA" id="ARBA00022691"/>
    </source>
</evidence>
<dbReference type="EC" id="2.1.1.170" evidence="6"/>
<evidence type="ECO:0000256" key="3">
    <source>
        <dbReference type="ARBA" id="ARBA00022603"/>
    </source>
</evidence>
<evidence type="ECO:0000256" key="1">
    <source>
        <dbReference type="ARBA" id="ARBA00022490"/>
    </source>
</evidence>
<evidence type="ECO:0000256" key="6">
    <source>
        <dbReference type="HAMAP-Rule" id="MF_00074"/>
    </source>
</evidence>
<dbReference type="PANTHER" id="PTHR31760">
    <property type="entry name" value="S-ADENOSYL-L-METHIONINE-DEPENDENT METHYLTRANSFERASES SUPERFAMILY PROTEIN"/>
    <property type="match status" value="1"/>
</dbReference>
<dbReference type="GO" id="GO:0070043">
    <property type="term" value="F:rRNA (guanine-N7-)-methyltransferase activity"/>
    <property type="evidence" value="ECO:0007669"/>
    <property type="project" value="UniProtKB-UniRule"/>
</dbReference>
<dbReference type="Pfam" id="PF02527">
    <property type="entry name" value="GidB"/>
    <property type="match status" value="1"/>
</dbReference>
<evidence type="ECO:0000313" key="7">
    <source>
        <dbReference type="EMBL" id="CDO59763.1"/>
    </source>
</evidence>
<dbReference type="SUPFAM" id="SSF53335">
    <property type="entry name" value="S-adenosyl-L-methionine-dependent methyltransferases"/>
    <property type="match status" value="1"/>
</dbReference>
<reference evidence="7 8" key="1">
    <citation type="journal article" date="2014" name="Front. Genet.">
        <title>Genome and metabolic network of "Candidatus Phaeomarinobacter ectocarpi" Ec32, a new candidate genus of Alphaproteobacteria frequently associated with brown algae.</title>
        <authorList>
            <person name="Dittami S.M."/>
            <person name="Barbeyron T."/>
            <person name="Boyen C."/>
            <person name="Cambefort J."/>
            <person name="Collet G."/>
            <person name="Delage L."/>
            <person name="Gobet A."/>
            <person name="Groisillier A."/>
            <person name="Leblanc C."/>
            <person name="Michel G."/>
            <person name="Scornet D."/>
            <person name="Siegel A."/>
            <person name="Tapia J.E."/>
            <person name="Tonon T."/>
        </authorList>
    </citation>
    <scope>NUCLEOTIDE SEQUENCE [LARGE SCALE GENOMIC DNA]</scope>
    <source>
        <strain evidence="7 8">Ec32</strain>
    </source>
</reference>
<dbReference type="HAMAP" id="MF_00074">
    <property type="entry name" value="16SrRNA_methyltr_G"/>
    <property type="match status" value="1"/>
</dbReference>
<comment type="similarity">
    <text evidence="6">Belongs to the methyltransferase superfamily. RNA methyltransferase RsmG family.</text>
</comment>
<comment type="subcellular location">
    <subcellularLocation>
        <location evidence="6">Cytoplasm</location>
    </subcellularLocation>
</comment>
<proteinExistence type="inferred from homology"/>
<dbReference type="HOGENOM" id="CLU_065341_1_1_5"/>